<feature type="transmembrane region" description="Helical" evidence="1">
    <location>
        <begin position="255"/>
        <end position="274"/>
    </location>
</feature>
<feature type="transmembrane region" description="Helical" evidence="1">
    <location>
        <begin position="204"/>
        <end position="222"/>
    </location>
</feature>
<dbReference type="GeneID" id="68859168"/>
<feature type="transmembrane region" description="Helical" evidence="1">
    <location>
        <begin position="350"/>
        <end position="373"/>
    </location>
</feature>
<feature type="transmembrane region" description="Helical" evidence="1">
    <location>
        <begin position="172"/>
        <end position="192"/>
    </location>
</feature>
<keyword evidence="1" id="KW-1133">Transmembrane helix</keyword>
<feature type="transmembrane region" description="Helical" evidence="1">
    <location>
        <begin position="146"/>
        <end position="165"/>
    </location>
</feature>
<feature type="transmembrane region" description="Helical" evidence="1">
    <location>
        <begin position="452"/>
        <end position="471"/>
    </location>
</feature>
<keyword evidence="1" id="KW-0472">Membrane</keyword>
<proteinExistence type="predicted"/>
<dbReference type="RefSeq" id="WP_229121318.1">
    <property type="nucleotide sequence ID" value="NZ_CP064791.1"/>
</dbReference>
<keyword evidence="3" id="KW-1185">Reference proteome</keyword>
<protein>
    <submittedName>
        <fullName evidence="2">Putative membrane protein</fullName>
    </submittedName>
</protein>
<keyword evidence="1" id="KW-0812">Transmembrane</keyword>
<feature type="transmembrane region" description="Helical" evidence="1">
    <location>
        <begin position="286"/>
        <end position="302"/>
    </location>
</feature>
<dbReference type="EMBL" id="CP064791">
    <property type="protein sequence ID" value="QSG16045.1"/>
    <property type="molecule type" value="Genomic_DNA"/>
</dbReference>
<accession>A0A897NWU4</accession>
<feature type="transmembrane region" description="Helical" evidence="1">
    <location>
        <begin position="421"/>
        <end position="440"/>
    </location>
</feature>
<gene>
    <name evidence="2" type="ORF">HSEST_2535</name>
</gene>
<dbReference type="AlphaFoldDB" id="A0A897NWU4"/>
<name>A0A897NWU4_9EURY</name>
<sequence>MMKRPAHSDDRFTAIVGLVGFVSLTSAVLIAHVNPATAYELSIYASTPTLFWVGIGIAYLSAAVVSFSTTNALHRRLGLVLGGAGSFAVVALPLIRGYFYYGVNDAMTHAGITRELTAGTLTPYGTAYPAVHTLAAFLSGVTGFSVWQSALLVPPVVAITFFVFVPLVVRAVVGGEMALVVGAFTAFLLVPIHQFATSLFPHPSSQAVLFVPIILYLIVGYLRSPDLGYGSATAFSAVVLVTIGASILLHPMQALNVILLLVAFALVGFVASRWSNTQSWWDHRSLVPVVFLSVIAYVAWIIQSPGVLDTGGIIVASLGEYVSGVSPGAGAAIGTQSNSLQSIGSSPAVIYLKLFTVSTLYIAAAVALAVAALTNRPTWLEDSADTRRLLLSLVGGLVLTAPVFGAYLFGNVGRYYFRQASFMMVIVTILGAIAMTYGLLKLSKTGLQTAVKPSAVTVFVVLFVLSAVVFFNSPYLNLANQHVTESRIDGYQTTFDVTSDSAVISGVVQEPDRYHDALRSVDSDPRLSDTLNDSELRNLQDRPGSEWYLVLSRNTYEREVTAYREYRFSRGSFESLERQRGVDRVFSNGDTELYFVP</sequence>
<feature type="transmembrane region" description="Helical" evidence="1">
    <location>
        <begin position="389"/>
        <end position="409"/>
    </location>
</feature>
<evidence type="ECO:0000313" key="3">
    <source>
        <dbReference type="Proteomes" id="UP000663292"/>
    </source>
</evidence>
<evidence type="ECO:0000256" key="1">
    <source>
        <dbReference type="SAM" id="Phobius"/>
    </source>
</evidence>
<reference evidence="2 3" key="1">
    <citation type="submission" date="2020-11" db="EMBL/GenBank/DDBJ databases">
        <title>Carbohydrate-dependent, anaerobic sulfur respiration: A novel catabolism in halophilic archaea.</title>
        <authorList>
            <person name="Sorokin D.Y."/>
            <person name="Messina E."/>
            <person name="Smedile F."/>
            <person name="La Cono V."/>
            <person name="Hallsworth J.E."/>
            <person name="Yakimov M.M."/>
        </authorList>
    </citation>
    <scope>NUCLEOTIDE SEQUENCE [LARGE SCALE GENOMIC DNA]</scope>
    <source>
        <strain evidence="2 3">HSR-Est</strain>
    </source>
</reference>
<organism evidence="2 3">
    <name type="scientific">Halapricum desulfuricans</name>
    <dbReference type="NCBI Taxonomy" id="2841257"/>
    <lineage>
        <taxon>Archaea</taxon>
        <taxon>Methanobacteriati</taxon>
        <taxon>Methanobacteriota</taxon>
        <taxon>Stenosarchaea group</taxon>
        <taxon>Halobacteria</taxon>
        <taxon>Halobacteriales</taxon>
        <taxon>Haloarculaceae</taxon>
        <taxon>Halapricum</taxon>
    </lineage>
</organism>
<feature type="transmembrane region" description="Helical" evidence="1">
    <location>
        <begin position="43"/>
        <end position="65"/>
    </location>
</feature>
<dbReference type="Proteomes" id="UP000663292">
    <property type="component" value="Chromosome"/>
</dbReference>
<feature type="transmembrane region" description="Helical" evidence="1">
    <location>
        <begin position="229"/>
        <end position="249"/>
    </location>
</feature>
<feature type="transmembrane region" description="Helical" evidence="1">
    <location>
        <begin position="12"/>
        <end position="31"/>
    </location>
</feature>
<feature type="transmembrane region" description="Helical" evidence="1">
    <location>
        <begin position="77"/>
        <end position="99"/>
    </location>
</feature>
<evidence type="ECO:0000313" key="2">
    <source>
        <dbReference type="EMBL" id="QSG16045.1"/>
    </source>
</evidence>